<dbReference type="CDD" id="cd01392">
    <property type="entry name" value="HTH_LacI"/>
    <property type="match status" value="1"/>
</dbReference>
<dbReference type="RefSeq" id="WP_116757856.1">
    <property type="nucleotide sequence ID" value="NZ_JBHUEX010000002.1"/>
</dbReference>
<dbReference type="SUPFAM" id="SSF53822">
    <property type="entry name" value="Periplasmic binding protein-like I"/>
    <property type="match status" value="1"/>
</dbReference>
<keyword evidence="2" id="KW-0238">DNA-binding</keyword>
<evidence type="ECO:0000256" key="3">
    <source>
        <dbReference type="ARBA" id="ARBA00023163"/>
    </source>
</evidence>
<dbReference type="PANTHER" id="PTHR30146">
    <property type="entry name" value="LACI-RELATED TRANSCRIPTIONAL REPRESSOR"/>
    <property type="match status" value="1"/>
</dbReference>
<dbReference type="InterPro" id="IPR028082">
    <property type="entry name" value="Peripla_BP_I"/>
</dbReference>
<dbReference type="PANTHER" id="PTHR30146:SF109">
    <property type="entry name" value="HTH-TYPE TRANSCRIPTIONAL REGULATOR GALS"/>
    <property type="match status" value="1"/>
</dbReference>
<dbReference type="CDD" id="cd06267">
    <property type="entry name" value="PBP1_LacI_sugar_binding-like"/>
    <property type="match status" value="1"/>
</dbReference>
<dbReference type="Gene3D" id="1.10.260.40">
    <property type="entry name" value="lambda repressor-like DNA-binding domains"/>
    <property type="match status" value="1"/>
</dbReference>
<dbReference type="Pfam" id="PF13377">
    <property type="entry name" value="Peripla_BP_3"/>
    <property type="match status" value="1"/>
</dbReference>
<name>A0A2V1HQK8_9MICO</name>
<keyword evidence="1" id="KW-0805">Transcription regulation</keyword>
<accession>A0A2V1HQK8</accession>
<comment type="caution">
    <text evidence="5">The sequence shown here is derived from an EMBL/GenBank/DDBJ whole genome shotgun (WGS) entry which is preliminary data.</text>
</comment>
<dbReference type="InterPro" id="IPR010982">
    <property type="entry name" value="Lambda_DNA-bd_dom_sf"/>
</dbReference>
<evidence type="ECO:0000256" key="1">
    <source>
        <dbReference type="ARBA" id="ARBA00023015"/>
    </source>
</evidence>
<dbReference type="SMART" id="SM00354">
    <property type="entry name" value="HTH_LACI"/>
    <property type="match status" value="1"/>
</dbReference>
<dbReference type="InterPro" id="IPR000843">
    <property type="entry name" value="HTH_LacI"/>
</dbReference>
<evidence type="ECO:0000259" key="4">
    <source>
        <dbReference type="PROSITE" id="PS50932"/>
    </source>
</evidence>
<dbReference type="PROSITE" id="PS50932">
    <property type="entry name" value="HTH_LACI_2"/>
    <property type="match status" value="1"/>
</dbReference>
<evidence type="ECO:0000256" key="2">
    <source>
        <dbReference type="ARBA" id="ARBA00023125"/>
    </source>
</evidence>
<dbReference type="OrthoDB" id="2854648at2"/>
<keyword evidence="6" id="KW-1185">Reference proteome</keyword>
<evidence type="ECO:0000313" key="5">
    <source>
        <dbReference type="EMBL" id="PVZ93260.1"/>
    </source>
</evidence>
<dbReference type="GO" id="GO:0000976">
    <property type="term" value="F:transcription cis-regulatory region binding"/>
    <property type="evidence" value="ECO:0007669"/>
    <property type="project" value="TreeGrafter"/>
</dbReference>
<sequence>MAATMADVARVARVSKKTVSNYFNGYRYMTADTRSRIEAAIVELNYKLNLSARSLSSGRTGTIALAIPEIAHPYFAELAEAVVSAAQRRGMSVVVEVTAGQHDQELSVLRGTRGRSVDGLIAHPIALGASDIDSATVDIPVVLVGDRVHSGPFDFVTVANEQGAYDMTRFLFEHGRRRIVALGMEESPVPTAAAQRFDGFRRAHHDAGVEMVPELLVGPIPWNRLSGAEAIARAIDAGLEFDAVFGLNDAIALGAMAELQRQGLTIPGDIAVAGFDDVEEAALAFPPLTTVDSGREWIAETAVNRLVELIEVGASEEVPTVTVASHSVKYRASV</sequence>
<dbReference type="GO" id="GO:0003700">
    <property type="term" value="F:DNA-binding transcription factor activity"/>
    <property type="evidence" value="ECO:0007669"/>
    <property type="project" value="TreeGrafter"/>
</dbReference>
<organism evidence="5 6">
    <name type="scientific">Amnibacterium flavum</name>
    <dbReference type="NCBI Taxonomy" id="2173173"/>
    <lineage>
        <taxon>Bacteria</taxon>
        <taxon>Bacillati</taxon>
        <taxon>Actinomycetota</taxon>
        <taxon>Actinomycetes</taxon>
        <taxon>Micrococcales</taxon>
        <taxon>Microbacteriaceae</taxon>
        <taxon>Amnibacterium</taxon>
    </lineage>
</organism>
<evidence type="ECO:0000313" key="6">
    <source>
        <dbReference type="Proteomes" id="UP000244893"/>
    </source>
</evidence>
<gene>
    <name evidence="5" type="ORF">DDQ50_16290</name>
</gene>
<dbReference type="AlphaFoldDB" id="A0A2V1HQK8"/>
<protein>
    <submittedName>
        <fullName evidence="5">LacI family transcriptional regulator</fullName>
    </submittedName>
</protein>
<reference evidence="5 6" key="1">
    <citation type="submission" date="2018-05" db="EMBL/GenBank/DDBJ databases">
        <title>Amnibacterium sp. M8JJ-5, whole genome shotgun sequence.</title>
        <authorList>
            <person name="Tuo L."/>
        </authorList>
    </citation>
    <scope>NUCLEOTIDE SEQUENCE [LARGE SCALE GENOMIC DNA]</scope>
    <source>
        <strain evidence="5 6">M8JJ-5</strain>
    </source>
</reference>
<dbReference type="Proteomes" id="UP000244893">
    <property type="component" value="Unassembled WGS sequence"/>
</dbReference>
<dbReference type="SUPFAM" id="SSF47413">
    <property type="entry name" value="lambda repressor-like DNA-binding domains"/>
    <property type="match status" value="1"/>
</dbReference>
<dbReference type="EMBL" id="QEOP01000005">
    <property type="protein sequence ID" value="PVZ93260.1"/>
    <property type="molecule type" value="Genomic_DNA"/>
</dbReference>
<keyword evidence="3" id="KW-0804">Transcription</keyword>
<dbReference type="Pfam" id="PF00356">
    <property type="entry name" value="LacI"/>
    <property type="match status" value="1"/>
</dbReference>
<proteinExistence type="predicted"/>
<feature type="domain" description="HTH lacI-type" evidence="4">
    <location>
        <begin position="3"/>
        <end position="57"/>
    </location>
</feature>
<dbReference type="InterPro" id="IPR046335">
    <property type="entry name" value="LacI/GalR-like_sensor"/>
</dbReference>
<dbReference type="Gene3D" id="3.40.50.2300">
    <property type="match status" value="2"/>
</dbReference>